<dbReference type="Pfam" id="PF12161">
    <property type="entry name" value="HsdM_N"/>
    <property type="match status" value="1"/>
</dbReference>
<proteinExistence type="inferred from homology"/>
<sequence length="807" mass="89711">MAIKKSDLYSSLWASCDELRGGMDASQYKDYVLFMLFIKYVSDKYGDSEDFAPPVTIPRGASFKDMIALKGKPDIGDKINTQVIQPLIEANTRLARSDFPDFNDPNKLGEGQAMVDRLTNLIGIFQKPELDFSRNRADNDDILGDAYEYLMRHFATESGKSKGQFYTPSEVSRVVAQVIGISAENAVAATTAYDPTCGSGSLLLKVAAEAGKHITLEGQEMDVTTAGLARMNMILHDFPTANIQTGNTLAEPKFKDGEQLRTYDYALANPPFSVKTWSTGLTLGDSGKGDPYQRFEWGVPPAKQGDYAFLLHIIRSLKSTGKGACILPHGVLFRGNAEAAIRARLVRSGYLKGIIGLPANLFYGTGIPACILVLDKENATARKGVFMIDASKGFIKDGNKNRLRERDIHMIVDVFTNNEEHPGYSRLVPHDEIADNDFNLNLPRYIDTQEAEDIQDIGGHLHGGIPARDIDALAEYWQLCPELRAALFQPNRPGYFDLQVEAAQLKDTIHSHPQFRAFIQGLEQHFAAWREAAAGNLRALQRDCQPKEVIYTLSENLLAHAEGQPLIDPYAIFQHLMDYWAATMQDDCYLIAADGWVANTSRIIETDKRGKRKDKGWTCQLIPKPLIVARYFAAEQAAIEARQTELEATSASLTELEEEHGGEEGCLGALDKINKAEVTRRQKEIKSDPEAQEEIGVLRQWLKLNKEEAAHKKAIREAEADLDLLAYEQYPKLTEDEIKALAVDDKWLNTITAAIQGELDRVSQTLTSRISVLAERYAVPLPEVVDEVVKLSAKVEAHLKKMEVSAS</sequence>
<comment type="similarity">
    <text evidence="1">Belongs to the N(4)/N(6)-methyltransferase family.</text>
</comment>
<dbReference type="Proteomes" id="UP000295554">
    <property type="component" value="Unassembled WGS sequence"/>
</dbReference>
<gene>
    <name evidence="9" type="ORF">E2F43_05265</name>
</gene>
<dbReference type="GO" id="GO:0009307">
    <property type="term" value="P:DNA restriction-modification system"/>
    <property type="evidence" value="ECO:0007669"/>
    <property type="project" value="UniProtKB-KW"/>
</dbReference>
<dbReference type="Gene3D" id="3.40.50.150">
    <property type="entry name" value="Vaccinia Virus protein VP39"/>
    <property type="match status" value="1"/>
</dbReference>
<comment type="catalytic activity">
    <reaction evidence="7">
        <text>a 2'-deoxyadenosine in DNA + S-adenosyl-L-methionine = an N(6)-methyl-2'-deoxyadenosine in DNA + S-adenosyl-L-homocysteine + H(+)</text>
        <dbReference type="Rhea" id="RHEA:15197"/>
        <dbReference type="Rhea" id="RHEA-COMP:12418"/>
        <dbReference type="Rhea" id="RHEA-COMP:12419"/>
        <dbReference type="ChEBI" id="CHEBI:15378"/>
        <dbReference type="ChEBI" id="CHEBI:57856"/>
        <dbReference type="ChEBI" id="CHEBI:59789"/>
        <dbReference type="ChEBI" id="CHEBI:90615"/>
        <dbReference type="ChEBI" id="CHEBI:90616"/>
        <dbReference type="EC" id="2.1.1.72"/>
    </reaction>
</comment>
<feature type="domain" description="Carbamoyl phosphate synthase ATP-binding" evidence="8">
    <location>
        <begin position="87"/>
        <end position="94"/>
    </location>
</feature>
<dbReference type="GO" id="GO:0005524">
    <property type="term" value="F:ATP binding"/>
    <property type="evidence" value="ECO:0007669"/>
    <property type="project" value="InterPro"/>
</dbReference>
<dbReference type="InterPro" id="IPR003356">
    <property type="entry name" value="DNA_methylase_A-5"/>
</dbReference>
<dbReference type="InterPro" id="IPR005479">
    <property type="entry name" value="CPAse_ATP-bd"/>
</dbReference>
<keyword evidence="6" id="KW-0680">Restriction system</keyword>
<dbReference type="Pfam" id="PF02384">
    <property type="entry name" value="N6_Mtase"/>
    <property type="match status" value="1"/>
</dbReference>
<evidence type="ECO:0000256" key="1">
    <source>
        <dbReference type="ARBA" id="ARBA00006594"/>
    </source>
</evidence>
<dbReference type="GO" id="GO:0008170">
    <property type="term" value="F:N-methyltransferase activity"/>
    <property type="evidence" value="ECO:0007669"/>
    <property type="project" value="InterPro"/>
</dbReference>
<dbReference type="InterPro" id="IPR029063">
    <property type="entry name" value="SAM-dependent_MTases_sf"/>
</dbReference>
<dbReference type="PANTHER" id="PTHR42933">
    <property type="entry name" value="SLR6095 PROTEIN"/>
    <property type="match status" value="1"/>
</dbReference>
<evidence type="ECO:0000256" key="4">
    <source>
        <dbReference type="ARBA" id="ARBA00022679"/>
    </source>
</evidence>
<comment type="caution">
    <text evidence="9">The sequence shown here is derived from an EMBL/GenBank/DDBJ whole genome shotgun (WGS) entry which is preliminary data.</text>
</comment>
<dbReference type="EC" id="2.1.1.72" evidence="2"/>
<dbReference type="PROSITE" id="PS00867">
    <property type="entry name" value="CPSASE_2"/>
    <property type="match status" value="1"/>
</dbReference>
<dbReference type="OrthoDB" id="9784823at2"/>
<keyword evidence="3 9" id="KW-0489">Methyltransferase</keyword>
<dbReference type="RefSeq" id="WP_133210285.1">
    <property type="nucleotide sequence ID" value="NZ_SMSE01000001.1"/>
</dbReference>
<evidence type="ECO:0000256" key="3">
    <source>
        <dbReference type="ARBA" id="ARBA00022603"/>
    </source>
</evidence>
<dbReference type="AlphaFoldDB" id="A0A4V2ZXM9"/>
<dbReference type="GO" id="GO:0032259">
    <property type="term" value="P:methylation"/>
    <property type="evidence" value="ECO:0007669"/>
    <property type="project" value="UniProtKB-KW"/>
</dbReference>
<dbReference type="InterPro" id="IPR051537">
    <property type="entry name" value="DNA_Adenine_Mtase"/>
</dbReference>
<dbReference type="GO" id="GO:0003677">
    <property type="term" value="F:DNA binding"/>
    <property type="evidence" value="ECO:0007669"/>
    <property type="project" value="InterPro"/>
</dbReference>
<dbReference type="EMBL" id="SMSE01000001">
    <property type="protein sequence ID" value="TDG15635.1"/>
    <property type="molecule type" value="Genomic_DNA"/>
</dbReference>
<evidence type="ECO:0000256" key="5">
    <source>
        <dbReference type="ARBA" id="ARBA00022691"/>
    </source>
</evidence>
<dbReference type="SUPFAM" id="SSF53335">
    <property type="entry name" value="S-adenosyl-L-methionine-dependent methyltransferases"/>
    <property type="match status" value="1"/>
</dbReference>
<name>A0A4V2ZXM9_9GAMM</name>
<keyword evidence="4 9" id="KW-0808">Transferase</keyword>
<dbReference type="InterPro" id="IPR022749">
    <property type="entry name" value="D12N6_MeTrfase_N"/>
</dbReference>
<keyword evidence="10" id="KW-1185">Reference proteome</keyword>
<accession>A0A4V2ZXM9</accession>
<dbReference type="Gene3D" id="1.20.1260.30">
    <property type="match status" value="1"/>
</dbReference>
<evidence type="ECO:0000256" key="7">
    <source>
        <dbReference type="ARBA" id="ARBA00047942"/>
    </source>
</evidence>
<protein>
    <recommendedName>
        <fullName evidence="2">site-specific DNA-methyltransferase (adenine-specific)</fullName>
        <ecNumber evidence="2">2.1.1.72</ecNumber>
    </recommendedName>
</protein>
<evidence type="ECO:0000313" key="9">
    <source>
        <dbReference type="EMBL" id="TDG15635.1"/>
    </source>
</evidence>
<dbReference type="InterPro" id="IPR038333">
    <property type="entry name" value="T1MK-like_N_sf"/>
</dbReference>
<organism evidence="9 10">
    <name type="scientific">Seongchinamella unica</name>
    <dbReference type="NCBI Taxonomy" id="2547392"/>
    <lineage>
        <taxon>Bacteria</taxon>
        <taxon>Pseudomonadati</taxon>
        <taxon>Pseudomonadota</taxon>
        <taxon>Gammaproteobacteria</taxon>
        <taxon>Cellvibrionales</taxon>
        <taxon>Halieaceae</taxon>
        <taxon>Seongchinamella</taxon>
    </lineage>
</organism>
<evidence type="ECO:0000256" key="2">
    <source>
        <dbReference type="ARBA" id="ARBA00011900"/>
    </source>
</evidence>
<keyword evidence="5" id="KW-0949">S-adenosyl-L-methionine</keyword>
<evidence type="ECO:0000313" key="10">
    <source>
        <dbReference type="Proteomes" id="UP000295554"/>
    </source>
</evidence>
<evidence type="ECO:0000259" key="8">
    <source>
        <dbReference type="PROSITE" id="PS00867"/>
    </source>
</evidence>
<evidence type="ECO:0000256" key="6">
    <source>
        <dbReference type="ARBA" id="ARBA00022747"/>
    </source>
</evidence>
<dbReference type="GO" id="GO:0009007">
    <property type="term" value="F:site-specific DNA-methyltransferase (adenine-specific) activity"/>
    <property type="evidence" value="ECO:0007669"/>
    <property type="project" value="UniProtKB-EC"/>
</dbReference>
<reference evidence="9 10" key="1">
    <citation type="submission" date="2019-03" db="EMBL/GenBank/DDBJ databases">
        <title>Seongchinamella monodicae gen. nov., sp. nov., a novel member of the Gammaproteobacteria isolated from a tidal mudflat of beach.</title>
        <authorList>
            <person name="Yang H.G."/>
            <person name="Kang J.W."/>
            <person name="Lee S.D."/>
        </authorList>
    </citation>
    <scope>NUCLEOTIDE SEQUENCE [LARGE SCALE GENOMIC DNA]</scope>
    <source>
        <strain evidence="9 10">GH4-78</strain>
    </source>
</reference>
<dbReference type="PRINTS" id="PR00507">
    <property type="entry name" value="N12N6MTFRASE"/>
</dbReference>
<dbReference type="PANTHER" id="PTHR42933:SF3">
    <property type="entry name" value="TYPE I RESTRICTION ENZYME MJAVIII METHYLASE SUBUNIT"/>
    <property type="match status" value="1"/>
</dbReference>